<proteinExistence type="predicted"/>
<dbReference type="OrthoDB" id="9802683at2"/>
<dbReference type="RefSeq" id="WP_146321527.1">
    <property type="nucleotide sequence ID" value="NZ_VCQV01000100.1"/>
</dbReference>
<dbReference type="AlphaFoldDB" id="A0A563DPX6"/>
<reference evidence="2 3" key="1">
    <citation type="submission" date="2019-05" db="EMBL/GenBank/DDBJ databases">
        <authorList>
            <person name="Lee S.D."/>
        </authorList>
    </citation>
    <scope>NUCLEOTIDE SEQUENCE [LARGE SCALE GENOMIC DNA]</scope>
    <source>
        <strain evidence="2 3">C5-26</strain>
    </source>
</reference>
<evidence type="ECO:0000256" key="1">
    <source>
        <dbReference type="SAM" id="MobiDB-lite"/>
    </source>
</evidence>
<feature type="region of interest" description="Disordered" evidence="1">
    <location>
        <begin position="85"/>
        <end position="117"/>
    </location>
</feature>
<evidence type="ECO:0000313" key="2">
    <source>
        <dbReference type="EMBL" id="TWP32011.1"/>
    </source>
</evidence>
<keyword evidence="3" id="KW-1185">Reference proteome</keyword>
<sequence>MGTRRTPQDCAARAESDRRRLQECRLNVGNNADWREPRQRHCWVRRPSSAGDVSEPGLVLAWHPGKNPADEWIARVVIVGEGLAAPGARPPCFRDPAGDQSDDACVDAGSPRPEAEE</sequence>
<accession>A0A563DPX6</accession>
<gene>
    <name evidence="2" type="ORF">FGL98_24830</name>
</gene>
<dbReference type="Proteomes" id="UP000320244">
    <property type="component" value="Unassembled WGS sequence"/>
</dbReference>
<comment type="caution">
    <text evidence="2">The sequence shown here is derived from an EMBL/GenBank/DDBJ whole genome shotgun (WGS) entry which is preliminary data.</text>
</comment>
<name>A0A563DPX6_9MICO</name>
<organism evidence="2 3">
    <name type="scientific">Leekyejoonella antrihumi</name>
    <dbReference type="NCBI Taxonomy" id="1660198"/>
    <lineage>
        <taxon>Bacteria</taxon>
        <taxon>Bacillati</taxon>
        <taxon>Actinomycetota</taxon>
        <taxon>Actinomycetes</taxon>
        <taxon>Micrococcales</taxon>
        <taxon>Dermacoccaceae</taxon>
        <taxon>Leekyejoonella</taxon>
    </lineage>
</organism>
<reference evidence="2 3" key="2">
    <citation type="submission" date="2019-08" db="EMBL/GenBank/DDBJ databases">
        <title>Jejuicoccus antrihumi gen. nov., sp. nov., a new member of the family Dermacoccaceae isolated from a cave.</title>
        <authorList>
            <person name="Schumann P."/>
            <person name="Kim I.S."/>
        </authorList>
    </citation>
    <scope>NUCLEOTIDE SEQUENCE [LARGE SCALE GENOMIC DNA]</scope>
    <source>
        <strain evidence="2 3">C5-26</strain>
    </source>
</reference>
<dbReference type="EMBL" id="VCQV01000100">
    <property type="protein sequence ID" value="TWP32011.1"/>
    <property type="molecule type" value="Genomic_DNA"/>
</dbReference>
<protein>
    <submittedName>
        <fullName evidence="2">Uncharacterized protein</fullName>
    </submittedName>
</protein>
<evidence type="ECO:0000313" key="3">
    <source>
        <dbReference type="Proteomes" id="UP000320244"/>
    </source>
</evidence>